<keyword evidence="1" id="KW-0645">Protease</keyword>
<protein>
    <submittedName>
        <fullName evidence="1">Carboxypeptidase regulatory-like domain-containing protein</fullName>
    </submittedName>
</protein>
<keyword evidence="1" id="KW-0378">Hydrolase</keyword>
<keyword evidence="1" id="KW-0121">Carboxypeptidase</keyword>
<keyword evidence="2" id="KW-1185">Reference proteome</keyword>
<sequence length="714" mass="73839">MSRAYCVSTEVSKPKLLSPISDSPESLSRMRLYLGSISVEGFGAKIRGGLEFIIWSLGGWSLAPGEAAPRKRPDSLPKKGEAVECWVTGSYLSAAVTGPGSSGFRAAAPFITKQKLNYMRFRSTLAAFAVLALSLGSCLKHDTYAPDDPGTAPSQPVLPDPITATLNGTVLDETGAPAGNVTVQVGAQTASTDARGFFRITGAALDKNQAVLTATKTGYFKAYRTFAATAGANEVVIKLAKRMVTGTVDAATGGSATLANGSRVTLPAAGVVDASNGAAYTGAVKVYAQYIDPSAPDFGQTVPGSLLADDKNGGRVVLNSFGMLAVELEGSAGQKLQIKPGSTASLTFAIPAAAQASAPATIPLWYVDETSGLWKEQGSAVKTGNTYVGTVSHFSFWNCDVPESGAYVHFTLVNQNGQPLVGTTVQLTRSSGGWNSPAYGWTDSLGQVSGMVPVNVPLTLSVITMCGTSIYTQNVGPFSSTTTVPPITINVPAANAMTITGTLQNCNGSPVTNGYVIITGNNVGHYGAVNANGQFSVSLLSCPGAAVSVVGIDHAGAVQSTATSVPGASGTVNVGNVTACGNSVAQFITWTIDGGAPRTYSAPQDSIQYEMYPNGTGPNSPDWQLILWAVPRNGGNNQAFYFNTFALPANGSTSGIAQGLSIPGFTVTNDVVNFTFTNWPFSTGEYLVGTLSGTFTSTGTPHSFTANFRLKRVN</sequence>
<reference evidence="1 2" key="1">
    <citation type="submission" date="2019-03" db="EMBL/GenBank/DDBJ databases">
        <authorList>
            <person name="Kim M.K.M."/>
        </authorList>
    </citation>
    <scope>NUCLEOTIDE SEQUENCE [LARGE SCALE GENOMIC DNA]</scope>
    <source>
        <strain evidence="1 2">17J68-15</strain>
    </source>
</reference>
<dbReference type="AlphaFoldDB" id="A0A4R4E087"/>
<comment type="caution">
    <text evidence="1">The sequence shown here is derived from an EMBL/GenBank/DDBJ whole genome shotgun (WGS) entry which is preliminary data.</text>
</comment>
<accession>A0A4R4E087</accession>
<dbReference type="InterPro" id="IPR008969">
    <property type="entry name" value="CarboxyPept-like_regulatory"/>
</dbReference>
<dbReference type="SUPFAM" id="SSF49464">
    <property type="entry name" value="Carboxypeptidase regulatory domain-like"/>
    <property type="match status" value="1"/>
</dbReference>
<organism evidence="1 2">
    <name type="scientific">Flaviaesturariibacter aridisoli</name>
    <dbReference type="NCBI Taxonomy" id="2545761"/>
    <lineage>
        <taxon>Bacteria</taxon>
        <taxon>Pseudomonadati</taxon>
        <taxon>Bacteroidota</taxon>
        <taxon>Chitinophagia</taxon>
        <taxon>Chitinophagales</taxon>
        <taxon>Chitinophagaceae</taxon>
        <taxon>Flaviaestuariibacter</taxon>
    </lineage>
</organism>
<dbReference type="GO" id="GO:0004180">
    <property type="term" value="F:carboxypeptidase activity"/>
    <property type="evidence" value="ECO:0007669"/>
    <property type="project" value="UniProtKB-KW"/>
</dbReference>
<evidence type="ECO:0000313" key="2">
    <source>
        <dbReference type="Proteomes" id="UP000295164"/>
    </source>
</evidence>
<evidence type="ECO:0000313" key="1">
    <source>
        <dbReference type="EMBL" id="TCZ72779.1"/>
    </source>
</evidence>
<name>A0A4R4E087_9BACT</name>
<proteinExistence type="predicted"/>
<dbReference type="OrthoDB" id="973965at2"/>
<dbReference type="Gene3D" id="2.60.40.1120">
    <property type="entry name" value="Carboxypeptidase-like, regulatory domain"/>
    <property type="match status" value="1"/>
</dbReference>
<dbReference type="Proteomes" id="UP000295164">
    <property type="component" value="Unassembled WGS sequence"/>
</dbReference>
<gene>
    <name evidence="1" type="ORF">E0486_08335</name>
</gene>
<dbReference type="EMBL" id="SKFH01000010">
    <property type="protein sequence ID" value="TCZ72779.1"/>
    <property type="molecule type" value="Genomic_DNA"/>
</dbReference>